<keyword evidence="3" id="KW-1185">Reference proteome</keyword>
<protein>
    <submittedName>
        <fullName evidence="2">Uncharacterized protein</fullName>
    </submittedName>
</protein>
<evidence type="ECO:0000313" key="2">
    <source>
        <dbReference type="EMBL" id="KAJ3039412.1"/>
    </source>
</evidence>
<feature type="compositionally biased region" description="Low complexity" evidence="1">
    <location>
        <begin position="665"/>
        <end position="676"/>
    </location>
</feature>
<proteinExistence type="predicted"/>
<sequence length="798" mass="85619">MLFIPFSLSTTLLLILLTLLTYLILSKIASTYLTRVLTARFGFTVRSLGLGSATGIEYIPPTADKPRDLLSSLAKRPINAIKIGSIRLSFNRGSGAIKDVEGAGGAWLSLRVIGARVDVNLPSSSSKKPDKQTHKRSHSASSPSEPIKPGRRPLLTLKKKVDSLTSLARNGILSITVQLIDVRIEDVEVIVRDSQSRELVKWRQEVVGLAFLRGSPSSSPTKTPSTPTTPTTPIFPPPTVRQSVVLHISPLEVTAFGGYELVGKAGGGGVSVFSTDRTSTVVVSGPEGGSSMGAKALGGVGLGVDVRVNGLAVGVGGILALLEVLTREKRFEGSVPKEVKEEGEQEEEPFTEEDISLESLTQILHLKTRLTDIQTIRPSFSVVLSKTSFTYEHIFIPPSSSSSSPTPETTTHPNILATIDEITLSSSVLDQTTPTNSSPSPQKSSDLEVRLSIHKLFIDLYNIQPLQHTTLNIPSLPSHSTCQIFSLDSLTVRAVVPLGDVRDSRGSVVGKVGEGLRRVLHHGSGRKGSTSSEGGEAERKEVLFSVTVDEGRVCGTDWGVWWVGVLVGEWKKRRGAGSVVKKGVEKAKKKKEGKWEEVVRLTLLAELLTIWKPVLRIYINSPGLVLKIRSYNSSSSSSSEFSEDAVIGLGLDSISFNLDVLLATPSPTQQSPTSPTKNQKPSARSRPFTLKFESDARNLYAICGIKPSFASPLNEFMLPAFYDELFICEGVQVNGSGAVPGMGVFEKGRRAEGPGVGGVEVDGAVKVGDMGLDLGRVVKSEVVDYFALGVRVAGVLDE</sequence>
<feature type="region of interest" description="Disordered" evidence="1">
    <location>
        <begin position="213"/>
        <end position="237"/>
    </location>
</feature>
<accession>A0AAD5WY73</accession>
<dbReference type="EMBL" id="JADGJD010001639">
    <property type="protein sequence ID" value="KAJ3039412.1"/>
    <property type="molecule type" value="Genomic_DNA"/>
</dbReference>
<feature type="region of interest" description="Disordered" evidence="1">
    <location>
        <begin position="121"/>
        <end position="153"/>
    </location>
</feature>
<evidence type="ECO:0000256" key="1">
    <source>
        <dbReference type="SAM" id="MobiDB-lite"/>
    </source>
</evidence>
<comment type="caution">
    <text evidence="2">The sequence shown here is derived from an EMBL/GenBank/DDBJ whole genome shotgun (WGS) entry which is preliminary data.</text>
</comment>
<dbReference type="AlphaFoldDB" id="A0AAD5WY73"/>
<feature type="region of interest" description="Disordered" evidence="1">
    <location>
        <begin position="665"/>
        <end position="687"/>
    </location>
</feature>
<feature type="compositionally biased region" description="Low complexity" evidence="1">
    <location>
        <begin position="215"/>
        <end position="232"/>
    </location>
</feature>
<feature type="non-terminal residue" evidence="2">
    <location>
        <position position="798"/>
    </location>
</feature>
<evidence type="ECO:0000313" key="3">
    <source>
        <dbReference type="Proteomes" id="UP001212841"/>
    </source>
</evidence>
<gene>
    <name evidence="2" type="ORF">HK097_002837</name>
</gene>
<name>A0AAD5WY73_9FUNG</name>
<dbReference type="Proteomes" id="UP001212841">
    <property type="component" value="Unassembled WGS sequence"/>
</dbReference>
<organism evidence="2 3">
    <name type="scientific">Rhizophlyctis rosea</name>
    <dbReference type="NCBI Taxonomy" id="64517"/>
    <lineage>
        <taxon>Eukaryota</taxon>
        <taxon>Fungi</taxon>
        <taxon>Fungi incertae sedis</taxon>
        <taxon>Chytridiomycota</taxon>
        <taxon>Chytridiomycota incertae sedis</taxon>
        <taxon>Chytridiomycetes</taxon>
        <taxon>Rhizophlyctidales</taxon>
        <taxon>Rhizophlyctidaceae</taxon>
        <taxon>Rhizophlyctis</taxon>
    </lineage>
</organism>
<reference evidence="2" key="1">
    <citation type="submission" date="2020-05" db="EMBL/GenBank/DDBJ databases">
        <title>Phylogenomic resolution of chytrid fungi.</title>
        <authorList>
            <person name="Stajich J.E."/>
            <person name="Amses K."/>
            <person name="Simmons R."/>
            <person name="Seto K."/>
            <person name="Myers J."/>
            <person name="Bonds A."/>
            <person name="Quandt C.A."/>
            <person name="Barry K."/>
            <person name="Liu P."/>
            <person name="Grigoriev I."/>
            <person name="Longcore J.E."/>
            <person name="James T.Y."/>
        </authorList>
    </citation>
    <scope>NUCLEOTIDE SEQUENCE</scope>
    <source>
        <strain evidence="2">JEL0318</strain>
    </source>
</reference>